<protein>
    <submittedName>
        <fullName evidence="2">Uncharacterized protein</fullName>
    </submittedName>
</protein>
<evidence type="ECO:0000313" key="3">
    <source>
        <dbReference type="Proteomes" id="UP001054837"/>
    </source>
</evidence>
<keyword evidence="3" id="KW-1185">Reference proteome</keyword>
<feature type="region of interest" description="Disordered" evidence="1">
    <location>
        <begin position="101"/>
        <end position="126"/>
    </location>
</feature>
<comment type="caution">
    <text evidence="2">The sequence shown here is derived from an EMBL/GenBank/DDBJ whole genome shotgun (WGS) entry which is preliminary data.</text>
</comment>
<evidence type="ECO:0000256" key="1">
    <source>
        <dbReference type="SAM" id="MobiDB-lite"/>
    </source>
</evidence>
<dbReference type="Proteomes" id="UP001054837">
    <property type="component" value="Unassembled WGS sequence"/>
</dbReference>
<name>A0AAV4S5N7_9ARAC</name>
<organism evidence="2 3">
    <name type="scientific">Caerostris darwini</name>
    <dbReference type="NCBI Taxonomy" id="1538125"/>
    <lineage>
        <taxon>Eukaryota</taxon>
        <taxon>Metazoa</taxon>
        <taxon>Ecdysozoa</taxon>
        <taxon>Arthropoda</taxon>
        <taxon>Chelicerata</taxon>
        <taxon>Arachnida</taxon>
        <taxon>Araneae</taxon>
        <taxon>Araneomorphae</taxon>
        <taxon>Entelegynae</taxon>
        <taxon>Araneoidea</taxon>
        <taxon>Araneidae</taxon>
        <taxon>Caerostris</taxon>
    </lineage>
</organism>
<dbReference type="EMBL" id="BPLQ01007231">
    <property type="protein sequence ID" value="GIY28867.1"/>
    <property type="molecule type" value="Genomic_DNA"/>
</dbReference>
<feature type="compositionally biased region" description="Basic and acidic residues" evidence="1">
    <location>
        <begin position="32"/>
        <end position="57"/>
    </location>
</feature>
<sequence length="149" mass="16804">MSHYWETHSLPPVHRSAATNCPARVPSLCPPAEDKGQRWEGAMSKKEKKEERREMSERRKKVGVNATALPDVILRNPSPLLKPDKTNRHRRESLRTIFKAARQILPQSQSQREKSTGNKTPPAPTELLARILPRIAISIREFSGARGGV</sequence>
<feature type="region of interest" description="Disordered" evidence="1">
    <location>
        <begin position="1"/>
        <end position="64"/>
    </location>
</feature>
<evidence type="ECO:0000313" key="2">
    <source>
        <dbReference type="EMBL" id="GIY28867.1"/>
    </source>
</evidence>
<dbReference type="AlphaFoldDB" id="A0AAV4S5N7"/>
<reference evidence="2 3" key="1">
    <citation type="submission" date="2021-06" db="EMBL/GenBank/DDBJ databases">
        <title>Caerostris darwini draft genome.</title>
        <authorList>
            <person name="Kono N."/>
            <person name="Arakawa K."/>
        </authorList>
    </citation>
    <scope>NUCLEOTIDE SEQUENCE [LARGE SCALE GENOMIC DNA]</scope>
</reference>
<proteinExistence type="predicted"/>
<gene>
    <name evidence="2" type="ORF">CDAR_388871</name>
</gene>
<accession>A0AAV4S5N7</accession>